<dbReference type="Proteomes" id="UP000785613">
    <property type="component" value="Unassembled WGS sequence"/>
</dbReference>
<evidence type="ECO:0008006" key="3">
    <source>
        <dbReference type="Google" id="ProtNLM"/>
    </source>
</evidence>
<sequence length="73" mass="7849">MLPLLALSVLTTLFQDFAARLRSTEFLNDARHSDRRVPAPALRRAAGHCLKNTPLPSCVTPSSGKTALKSTGC</sequence>
<evidence type="ECO:0000313" key="2">
    <source>
        <dbReference type="Proteomes" id="UP000785613"/>
    </source>
</evidence>
<evidence type="ECO:0000313" key="1">
    <source>
        <dbReference type="EMBL" id="NHZ32877.1"/>
    </source>
</evidence>
<protein>
    <recommendedName>
        <fullName evidence="3">Secreted protein</fullName>
    </recommendedName>
</protein>
<organism evidence="1 2">
    <name type="scientific">Massilia rubra</name>
    <dbReference type="NCBI Taxonomy" id="2607910"/>
    <lineage>
        <taxon>Bacteria</taxon>
        <taxon>Pseudomonadati</taxon>
        <taxon>Pseudomonadota</taxon>
        <taxon>Betaproteobacteria</taxon>
        <taxon>Burkholderiales</taxon>
        <taxon>Oxalobacteraceae</taxon>
        <taxon>Telluria group</taxon>
        <taxon>Massilia</taxon>
    </lineage>
</organism>
<proteinExistence type="predicted"/>
<accession>A0ABX0LF68</accession>
<reference evidence="1 2" key="1">
    <citation type="submission" date="2019-09" db="EMBL/GenBank/DDBJ databases">
        <title>Taxonomy of Antarctic Massilia spp.: description of Massilia rubra sp. nov., Massilia aquatica sp. nov., Massilia mucilaginosa sp. nov., Massilia frigida sp. nov. isolated from streams, lakes and regoliths.</title>
        <authorList>
            <person name="Holochova P."/>
            <person name="Sedlacek I."/>
            <person name="Kralova S."/>
            <person name="Maslanova I."/>
            <person name="Busse H.-J."/>
            <person name="Stankova E."/>
            <person name="Vrbovska V."/>
            <person name="Kovarovic V."/>
            <person name="Bartak M."/>
            <person name="Svec P."/>
            <person name="Pantucek R."/>
        </authorList>
    </citation>
    <scope>NUCLEOTIDE SEQUENCE [LARGE SCALE GENOMIC DNA]</scope>
    <source>
        <strain evidence="1 2">CCM 8692</strain>
    </source>
</reference>
<gene>
    <name evidence="1" type="ORF">F0185_04635</name>
</gene>
<keyword evidence="2" id="KW-1185">Reference proteome</keyword>
<dbReference type="EMBL" id="VUYU01000002">
    <property type="protein sequence ID" value="NHZ32877.1"/>
    <property type="molecule type" value="Genomic_DNA"/>
</dbReference>
<name>A0ABX0LF68_9BURK</name>
<comment type="caution">
    <text evidence="1">The sequence shown here is derived from an EMBL/GenBank/DDBJ whole genome shotgun (WGS) entry which is preliminary data.</text>
</comment>